<dbReference type="PROSITE" id="PS51257">
    <property type="entry name" value="PROKAR_LIPOPROTEIN"/>
    <property type="match status" value="1"/>
</dbReference>
<dbReference type="RefSeq" id="WP_088383077.1">
    <property type="nucleotide sequence ID" value="NZ_NIOF01000001.1"/>
</dbReference>
<feature type="compositionally biased region" description="Low complexity" evidence="3">
    <location>
        <begin position="58"/>
        <end position="71"/>
    </location>
</feature>
<keyword evidence="2" id="KW-1134">Transmembrane beta strand</keyword>
<name>A0A246JNQ1_9BURK</name>
<feature type="region of interest" description="Disordered" evidence="3">
    <location>
        <begin position="48"/>
        <end position="71"/>
    </location>
</feature>
<comment type="similarity">
    <text evidence="1 2">Belongs to the outer membrane factor (OMF) (TC 1.B.17) family.</text>
</comment>
<dbReference type="Gene3D" id="2.20.200.10">
    <property type="entry name" value="Outer membrane efflux proteins (OEP)"/>
    <property type="match status" value="1"/>
</dbReference>
<proteinExistence type="inferred from homology"/>
<evidence type="ECO:0000256" key="3">
    <source>
        <dbReference type="SAM" id="MobiDB-lite"/>
    </source>
</evidence>
<dbReference type="PANTHER" id="PTHR30203:SF21">
    <property type="entry name" value="OUTER MEMBRANE COMPONENT OF MULTIDRUG EFFLUX PUMP-RELATED"/>
    <property type="match status" value="1"/>
</dbReference>
<dbReference type="AlphaFoldDB" id="A0A246JNQ1"/>
<evidence type="ECO:0000256" key="2">
    <source>
        <dbReference type="RuleBase" id="RU362097"/>
    </source>
</evidence>
<feature type="signal peptide" evidence="2">
    <location>
        <begin position="1"/>
        <end position="20"/>
    </location>
</feature>
<comment type="subcellular location">
    <subcellularLocation>
        <location evidence="2">Cell membrane</location>
        <topology evidence="2">Lipid-anchor</topology>
    </subcellularLocation>
</comment>
<dbReference type="SUPFAM" id="SSF56954">
    <property type="entry name" value="Outer membrane efflux proteins (OEP)"/>
    <property type="match status" value="1"/>
</dbReference>
<keyword evidence="5" id="KW-1185">Reference proteome</keyword>
<dbReference type="Gene3D" id="1.20.1600.10">
    <property type="entry name" value="Outer membrane efflux proteins (OEP)"/>
    <property type="match status" value="1"/>
</dbReference>
<keyword evidence="2" id="KW-0472">Membrane</keyword>
<accession>A0A246JNQ1</accession>
<protein>
    <submittedName>
        <fullName evidence="4">RND transporter</fullName>
    </submittedName>
</protein>
<reference evidence="4 5" key="1">
    <citation type="journal article" date="2008" name="Int. J. Syst. Evol. Microbiol.">
        <title>Description of Roseateles aquatilis sp. nov. and Roseateles terrae sp. nov., in the class Betaproteobacteria, and emended description of the genus Roseateles.</title>
        <authorList>
            <person name="Gomila M."/>
            <person name="Bowien B."/>
            <person name="Falsen E."/>
            <person name="Moore E.R."/>
            <person name="Lalucat J."/>
        </authorList>
    </citation>
    <scope>NUCLEOTIDE SEQUENCE [LARGE SCALE GENOMIC DNA]</scope>
    <source>
        <strain evidence="4 5">CCUG 48205</strain>
    </source>
</reference>
<evidence type="ECO:0000313" key="4">
    <source>
        <dbReference type="EMBL" id="OWQ93799.1"/>
    </source>
</evidence>
<gene>
    <name evidence="4" type="ORF">CDN99_05010</name>
</gene>
<keyword evidence="2" id="KW-0564">Palmitate</keyword>
<evidence type="ECO:0000256" key="1">
    <source>
        <dbReference type="ARBA" id="ARBA00007613"/>
    </source>
</evidence>
<dbReference type="InterPro" id="IPR003423">
    <property type="entry name" value="OMP_efflux"/>
</dbReference>
<comment type="caution">
    <text evidence="4">The sequence shown here is derived from an EMBL/GenBank/DDBJ whole genome shotgun (WGS) entry which is preliminary data.</text>
</comment>
<keyword evidence="2" id="KW-0732">Signal</keyword>
<sequence length="504" mass="53056">MRADRRGPSLALVTVAAALAAFLAGCSTAPKGPNYQVPEDAVALKPRAAQSFAEQQRAASDAGADAPAAPFNAEPLPPHWWRLFQDSRLDALIEKALIHNTDLRQAAANLERVQALESEVAGGEKPSVSVNGGPSYGHPSGLSMLKKDYVPPDTYRYSAGVGLSYQLDLFGQIRRAIESSHASTEAAAAALDLVKVTVAAGTTRAYAEACATGQRLDAARQSVELQRQALGLTEQLQRAGRVGEIDAARARSQLGQLQAALPPLLAQRQSALYRLATLTGDLPEDFPRELAECHVAPRVAGAIPVGDGAALLRRRPDIRQAERELHAATARIGVAIADRYPKISLGLSAGSAGTLAGFGRSDTLSWSLGPLISWTLPNNGVADARIAQAQAGTRQAAARFDGVVLNALRETETALNQYARELDRRAALQSSRDEASIVAGQARRLYQGGKVGYLDALDAERALATSDAALAASEAALIDEQVQLFLALGGGWEPVAPPVANAGR</sequence>
<dbReference type="GO" id="GO:0015562">
    <property type="term" value="F:efflux transmembrane transporter activity"/>
    <property type="evidence" value="ECO:0007669"/>
    <property type="project" value="InterPro"/>
</dbReference>
<dbReference type="EMBL" id="NIOF01000001">
    <property type="protein sequence ID" value="OWQ93799.1"/>
    <property type="molecule type" value="Genomic_DNA"/>
</dbReference>
<evidence type="ECO:0000313" key="5">
    <source>
        <dbReference type="Proteomes" id="UP000197468"/>
    </source>
</evidence>
<dbReference type="InterPro" id="IPR010131">
    <property type="entry name" value="MdtP/NodT-like"/>
</dbReference>
<feature type="chain" id="PRO_5011827239" evidence="2">
    <location>
        <begin position="21"/>
        <end position="504"/>
    </location>
</feature>
<keyword evidence="2" id="KW-0449">Lipoprotein</keyword>
<organism evidence="4 5">
    <name type="scientific">Roseateles aquatilis</name>
    <dbReference type="NCBI Taxonomy" id="431061"/>
    <lineage>
        <taxon>Bacteria</taxon>
        <taxon>Pseudomonadati</taxon>
        <taxon>Pseudomonadota</taxon>
        <taxon>Betaproteobacteria</taxon>
        <taxon>Burkholderiales</taxon>
        <taxon>Sphaerotilaceae</taxon>
        <taxon>Roseateles</taxon>
    </lineage>
</organism>
<keyword evidence="2" id="KW-0812">Transmembrane</keyword>
<dbReference type="GO" id="GO:0005886">
    <property type="term" value="C:plasma membrane"/>
    <property type="evidence" value="ECO:0007669"/>
    <property type="project" value="UniProtKB-SubCell"/>
</dbReference>
<dbReference type="PANTHER" id="PTHR30203">
    <property type="entry name" value="OUTER MEMBRANE CATION EFFLUX PROTEIN"/>
    <property type="match status" value="1"/>
</dbReference>
<dbReference type="NCBIfam" id="TIGR01845">
    <property type="entry name" value="outer_NodT"/>
    <property type="match status" value="1"/>
</dbReference>
<dbReference type="Pfam" id="PF02321">
    <property type="entry name" value="OEP"/>
    <property type="match status" value="2"/>
</dbReference>
<dbReference type="Proteomes" id="UP000197468">
    <property type="component" value="Unassembled WGS sequence"/>
</dbReference>
<dbReference type="OrthoDB" id="9770517at2"/>